<dbReference type="EC" id="2.6.1.1" evidence="7"/>
<dbReference type="HOGENOM" id="CLU_032440_0_1_1"/>
<evidence type="ECO:0000256" key="7">
    <source>
        <dbReference type="RuleBase" id="RU000480"/>
    </source>
</evidence>
<protein>
    <recommendedName>
        <fullName evidence="7">Aspartate aminotransferase</fullName>
        <ecNumber evidence="7">2.6.1.1</ecNumber>
    </recommendedName>
</protein>
<organism evidence="10 11">
    <name type="scientific">Macrophomina phaseolina (strain MS6)</name>
    <name type="common">Charcoal rot fungus</name>
    <dbReference type="NCBI Taxonomy" id="1126212"/>
    <lineage>
        <taxon>Eukaryota</taxon>
        <taxon>Fungi</taxon>
        <taxon>Dikarya</taxon>
        <taxon>Ascomycota</taxon>
        <taxon>Pezizomycotina</taxon>
        <taxon>Dothideomycetes</taxon>
        <taxon>Dothideomycetes incertae sedis</taxon>
        <taxon>Botryosphaeriales</taxon>
        <taxon>Botryosphaeriaceae</taxon>
        <taxon>Macrophomina</taxon>
    </lineage>
</organism>
<reference evidence="10 11" key="1">
    <citation type="journal article" date="2012" name="BMC Genomics">
        <title>Tools to kill: Genome of one of the most destructive plant pathogenic fungi Macrophomina phaseolina.</title>
        <authorList>
            <person name="Islam M.S."/>
            <person name="Haque M.S."/>
            <person name="Islam M.M."/>
            <person name="Emdad E.M."/>
            <person name="Halim A."/>
            <person name="Hossen Q.M.M."/>
            <person name="Hossain M.Z."/>
            <person name="Ahmed B."/>
            <person name="Rahim S."/>
            <person name="Rahman M.S."/>
            <person name="Alam M.M."/>
            <person name="Hou S."/>
            <person name="Wan X."/>
            <person name="Saito J.A."/>
            <person name="Alam M."/>
        </authorList>
    </citation>
    <scope>NUCLEOTIDE SEQUENCE [LARGE SCALE GENOMIC DNA]</scope>
    <source>
        <strain evidence="10 11">MS6</strain>
    </source>
</reference>
<evidence type="ECO:0000259" key="9">
    <source>
        <dbReference type="Pfam" id="PF12697"/>
    </source>
</evidence>
<dbReference type="GO" id="GO:0004069">
    <property type="term" value="F:L-aspartate:2-oxoglutarate aminotransferase activity"/>
    <property type="evidence" value="ECO:0007669"/>
    <property type="project" value="UniProtKB-EC"/>
</dbReference>
<dbReference type="GO" id="GO:0006532">
    <property type="term" value="P:aspartate biosynthetic process"/>
    <property type="evidence" value="ECO:0007669"/>
    <property type="project" value="TreeGrafter"/>
</dbReference>
<evidence type="ECO:0000313" key="11">
    <source>
        <dbReference type="Proteomes" id="UP000007129"/>
    </source>
</evidence>
<dbReference type="Proteomes" id="UP000007129">
    <property type="component" value="Unassembled WGS sequence"/>
</dbReference>
<dbReference type="FunFam" id="3.40.640.10:FF:000066">
    <property type="entry name" value="Aspartate aminotransferase"/>
    <property type="match status" value="1"/>
</dbReference>
<dbReference type="InterPro" id="IPR015422">
    <property type="entry name" value="PyrdxlP-dep_Trfase_small"/>
</dbReference>
<dbReference type="PANTHER" id="PTHR11879">
    <property type="entry name" value="ASPARTATE AMINOTRANSFERASE"/>
    <property type="match status" value="1"/>
</dbReference>
<accession>K2SB12</accession>
<evidence type="ECO:0000256" key="4">
    <source>
        <dbReference type="ARBA" id="ARBA00022576"/>
    </source>
</evidence>
<comment type="miscellaneous">
    <text evidence="7">In eukaryotes there are cytoplasmic, mitochondrial and chloroplastic isozymes.</text>
</comment>
<dbReference type="eggNOG" id="KOG1412">
    <property type="taxonomic scope" value="Eukaryota"/>
</dbReference>
<dbReference type="Gene3D" id="3.90.1150.10">
    <property type="entry name" value="Aspartate Aminotransferase, domain 1"/>
    <property type="match status" value="1"/>
</dbReference>
<evidence type="ECO:0000313" key="10">
    <source>
        <dbReference type="EMBL" id="EKG22122.1"/>
    </source>
</evidence>
<dbReference type="PRINTS" id="PR00799">
    <property type="entry name" value="TRANSAMINASE"/>
</dbReference>
<evidence type="ECO:0000256" key="3">
    <source>
        <dbReference type="ARBA" id="ARBA00011738"/>
    </source>
</evidence>
<keyword evidence="6" id="KW-0663">Pyridoxal phosphate</keyword>
<evidence type="ECO:0000256" key="6">
    <source>
        <dbReference type="ARBA" id="ARBA00022898"/>
    </source>
</evidence>
<dbReference type="PANTHER" id="PTHR11879:SF20">
    <property type="entry name" value="ASPARTATE AMINOTRANSFERASE"/>
    <property type="match status" value="1"/>
</dbReference>
<dbReference type="InterPro" id="IPR029058">
    <property type="entry name" value="AB_hydrolase_fold"/>
</dbReference>
<comment type="caution">
    <text evidence="10">The sequence shown here is derived from an EMBL/GenBank/DDBJ whole genome shotgun (WGS) entry which is preliminary data.</text>
</comment>
<evidence type="ECO:0000259" key="8">
    <source>
        <dbReference type="Pfam" id="PF00155"/>
    </source>
</evidence>
<dbReference type="SUPFAM" id="SSF53474">
    <property type="entry name" value="alpha/beta-Hydrolases"/>
    <property type="match status" value="1"/>
</dbReference>
<dbReference type="GO" id="GO:0005829">
    <property type="term" value="C:cytosol"/>
    <property type="evidence" value="ECO:0007669"/>
    <property type="project" value="TreeGrafter"/>
</dbReference>
<dbReference type="Gene3D" id="3.40.640.10">
    <property type="entry name" value="Type I PLP-dependent aspartate aminotransferase-like (Major domain)"/>
    <property type="match status" value="1"/>
</dbReference>
<evidence type="ECO:0000256" key="5">
    <source>
        <dbReference type="ARBA" id="ARBA00022679"/>
    </source>
</evidence>
<evidence type="ECO:0000256" key="2">
    <source>
        <dbReference type="ARBA" id="ARBA00007441"/>
    </source>
</evidence>
<dbReference type="InterPro" id="IPR000796">
    <property type="entry name" value="Asp_trans"/>
</dbReference>
<dbReference type="InterPro" id="IPR000073">
    <property type="entry name" value="AB_hydrolase_1"/>
</dbReference>
<dbReference type="EMBL" id="AHHD01000030">
    <property type="protein sequence ID" value="EKG22122.1"/>
    <property type="molecule type" value="Genomic_DNA"/>
</dbReference>
<proteinExistence type="inferred from homology"/>
<dbReference type="Gene3D" id="3.40.50.1820">
    <property type="entry name" value="alpha/beta hydrolase"/>
    <property type="match status" value="1"/>
</dbReference>
<name>K2SB12_MACPH</name>
<comment type="cofactor">
    <cofactor evidence="1">
        <name>pyridoxal 5'-phosphate</name>
        <dbReference type="ChEBI" id="CHEBI:597326"/>
    </cofactor>
</comment>
<keyword evidence="5 7" id="KW-0808">Transferase</keyword>
<dbReference type="NCBIfam" id="NF006719">
    <property type="entry name" value="PRK09257.1"/>
    <property type="match status" value="1"/>
</dbReference>
<feature type="domain" description="AB hydrolase-1" evidence="9">
    <location>
        <begin position="434"/>
        <end position="566"/>
    </location>
</feature>
<dbReference type="InterPro" id="IPR015424">
    <property type="entry name" value="PyrdxlP-dep_Trfase"/>
</dbReference>
<dbReference type="CDD" id="cd00609">
    <property type="entry name" value="AAT_like"/>
    <property type="match status" value="1"/>
</dbReference>
<sequence>MSHFADLPPTPPDPAFSLVAAFAADDFSAKVDLCPGFYRDENANPWVLPCVREAKQLLHEDSTLDHEHLPLSGHPALIAGARRLAFGANQDDLSRVATIQTVSGTGSNHLGAQFLSEALAPARKTVWISDPSWINHSEIWLNVSASITRRTYPYFARNTQSLDFEGMKKTLLQEGVAGDVVILHACAHNPTGLDLTPEQWTAVADICEQKDLFPFFDLAYQGFASGDLDKDAWPIRHFFSRTGLEFVVAQSFSKNFGLYGERVGALHIVTQSADISSKVSGKLVRLQRAEITSPPAFGARIVAKILGDQLLYLQWQDDLHKMSGRVQRMRQRLHDELSKRNTPGSWDHVLSEIGMFSMTGLSSAQVRELIENYHVYLLPSGRISITGLTESNVAYVAEAFTTQSLDTSAASRLVYETLDLIVDNFPLQLSTAPILFLHGFGSTKEDYTDLVHHPSFKARPFLTYDAPGCGATHCADLSALSIPFLVRTARAVLAHYAITSFHLAGHSMGGLTGLLLACEEGPRVLSFIDIEGNVAPEDCFLSRQIVTHPHADPEGFLAACVDRARRAPEYAPALYAAALPGKIQKRQKID</sequence>
<feature type="domain" description="Aminotransferase class I/classII large" evidence="8">
    <location>
        <begin position="30"/>
        <end position="400"/>
    </location>
</feature>
<dbReference type="SUPFAM" id="SSF53383">
    <property type="entry name" value="PLP-dependent transferases"/>
    <property type="match status" value="1"/>
</dbReference>
<dbReference type="VEuPathDB" id="FungiDB:MPH_00577"/>
<dbReference type="InterPro" id="IPR004838">
    <property type="entry name" value="NHTrfase_class1_PyrdxlP-BS"/>
</dbReference>
<dbReference type="InterPro" id="IPR004839">
    <property type="entry name" value="Aminotransferase_I/II_large"/>
</dbReference>
<comment type="similarity">
    <text evidence="2">Belongs to the class-I pyridoxal-phosphate-dependent aminotransferase family.</text>
</comment>
<dbReference type="Pfam" id="PF00155">
    <property type="entry name" value="Aminotran_1_2"/>
    <property type="match status" value="1"/>
</dbReference>
<dbReference type="FunFam" id="3.90.1150.10:FF:000001">
    <property type="entry name" value="Aspartate aminotransferase"/>
    <property type="match status" value="1"/>
</dbReference>
<dbReference type="OrthoDB" id="550424at2759"/>
<dbReference type="PROSITE" id="PS00105">
    <property type="entry name" value="AA_TRANSFER_CLASS_1"/>
    <property type="match status" value="1"/>
</dbReference>
<dbReference type="STRING" id="1126212.K2SB12"/>
<evidence type="ECO:0000256" key="1">
    <source>
        <dbReference type="ARBA" id="ARBA00001933"/>
    </source>
</evidence>
<comment type="subunit">
    <text evidence="3 7">Homodimer.</text>
</comment>
<keyword evidence="4 7" id="KW-0032">Aminotransferase</keyword>
<dbReference type="AlphaFoldDB" id="K2SB12"/>
<dbReference type="InParanoid" id="K2SB12"/>
<dbReference type="InterPro" id="IPR015421">
    <property type="entry name" value="PyrdxlP-dep_Trfase_major"/>
</dbReference>
<gene>
    <name evidence="10" type="ORF">MPH_00577</name>
</gene>
<comment type="catalytic activity">
    <reaction evidence="7">
        <text>L-aspartate + 2-oxoglutarate = oxaloacetate + L-glutamate</text>
        <dbReference type="Rhea" id="RHEA:21824"/>
        <dbReference type="ChEBI" id="CHEBI:16452"/>
        <dbReference type="ChEBI" id="CHEBI:16810"/>
        <dbReference type="ChEBI" id="CHEBI:29985"/>
        <dbReference type="ChEBI" id="CHEBI:29991"/>
        <dbReference type="EC" id="2.6.1.1"/>
    </reaction>
</comment>
<dbReference type="Pfam" id="PF12697">
    <property type="entry name" value="Abhydrolase_6"/>
    <property type="match status" value="1"/>
</dbReference>
<dbReference type="GO" id="GO:0030170">
    <property type="term" value="F:pyridoxal phosphate binding"/>
    <property type="evidence" value="ECO:0007669"/>
    <property type="project" value="InterPro"/>
</dbReference>